<feature type="compositionally biased region" description="Low complexity" evidence="1">
    <location>
        <begin position="291"/>
        <end position="304"/>
    </location>
</feature>
<organism evidence="2 3">
    <name type="scientific">Cystobacter ferrugineus</name>
    <dbReference type="NCBI Taxonomy" id="83449"/>
    <lineage>
        <taxon>Bacteria</taxon>
        <taxon>Pseudomonadati</taxon>
        <taxon>Myxococcota</taxon>
        <taxon>Myxococcia</taxon>
        <taxon>Myxococcales</taxon>
        <taxon>Cystobacterineae</taxon>
        <taxon>Archangiaceae</taxon>
        <taxon>Cystobacter</taxon>
    </lineage>
</organism>
<dbReference type="OrthoDB" id="5502579at2"/>
<proteinExistence type="predicted"/>
<name>A0A1L9BDJ0_9BACT</name>
<dbReference type="STRING" id="83449.BON30_14695"/>
<evidence type="ECO:0008006" key="4">
    <source>
        <dbReference type="Google" id="ProtNLM"/>
    </source>
</evidence>
<keyword evidence="3" id="KW-1185">Reference proteome</keyword>
<evidence type="ECO:0000256" key="1">
    <source>
        <dbReference type="SAM" id="MobiDB-lite"/>
    </source>
</evidence>
<evidence type="ECO:0000313" key="2">
    <source>
        <dbReference type="EMBL" id="OJH40286.1"/>
    </source>
</evidence>
<dbReference type="Pfam" id="PF06996">
    <property type="entry name" value="T6SS_TssG"/>
    <property type="match status" value="1"/>
</dbReference>
<protein>
    <recommendedName>
        <fullName evidence="4">Type VI secretion system baseplate subunit TssG</fullName>
    </recommendedName>
</protein>
<dbReference type="EMBL" id="MPIN01000003">
    <property type="protein sequence ID" value="OJH40286.1"/>
    <property type="molecule type" value="Genomic_DNA"/>
</dbReference>
<reference evidence="3" key="1">
    <citation type="submission" date="2016-11" db="EMBL/GenBank/DDBJ databases">
        <authorList>
            <person name="Shukria A."/>
            <person name="Stevens D.C."/>
        </authorList>
    </citation>
    <scope>NUCLEOTIDE SEQUENCE [LARGE SCALE GENOMIC DNA]</scope>
    <source>
        <strain evidence="3">Cbfe23</strain>
    </source>
</reference>
<evidence type="ECO:0000313" key="3">
    <source>
        <dbReference type="Proteomes" id="UP000182229"/>
    </source>
</evidence>
<dbReference type="Proteomes" id="UP000182229">
    <property type="component" value="Unassembled WGS sequence"/>
</dbReference>
<reference evidence="2 3" key="2">
    <citation type="submission" date="2016-12" db="EMBL/GenBank/DDBJ databases">
        <title>Draft Genome Sequence of Cystobacter ferrugineus Strain Cbfe23.</title>
        <authorList>
            <person name="Akbar S."/>
            <person name="Dowd S.E."/>
            <person name="Stevens D.C."/>
        </authorList>
    </citation>
    <scope>NUCLEOTIDE SEQUENCE [LARGE SCALE GENOMIC DNA]</scope>
    <source>
        <strain evidence="2 3">Cbfe23</strain>
    </source>
</reference>
<dbReference type="InterPro" id="IPR010732">
    <property type="entry name" value="T6SS_TssG-like"/>
</dbReference>
<sequence>MAAMTTELTPTEARIAARAKEFDLGPLLRLLEAEGYVPENVLFESNPEPVSAAALVEAVTFHRSPHRRVVVTLNLGLLGAGSLLPSYFLEVAEQSANPEAFFDFIRFFDHRLLEDFVRALHPERDSERLGDWERMKGFYFRMTGVGSVATLQWLFQLYFPELRVWVSPHAFRHTSSSHEPRTGPTPLDGTAVLGHAYTTETAGFRVELHAETEADARGEGWPLVVERRLGEALLPLLAPFRLRLEVGLTVAAHALWARLTQRTYLGYERLQGDGHLGHRLVVFQGDTGEHAPAARPRASAAGRGMTMGSAPAGTRRRTA</sequence>
<accession>A0A1L9BDJ0</accession>
<comment type="caution">
    <text evidence="2">The sequence shown here is derived from an EMBL/GenBank/DDBJ whole genome shotgun (WGS) entry which is preliminary data.</text>
</comment>
<dbReference type="AlphaFoldDB" id="A0A1L9BDJ0"/>
<gene>
    <name evidence="2" type="ORF">BON30_14695</name>
</gene>
<feature type="region of interest" description="Disordered" evidence="1">
    <location>
        <begin position="288"/>
        <end position="319"/>
    </location>
</feature>